<accession>A0A9J5WHN5</accession>
<dbReference type="OrthoDB" id="1684426at2759"/>
<keyword evidence="2" id="KW-1185">Reference proteome</keyword>
<evidence type="ECO:0000313" key="2">
    <source>
        <dbReference type="Proteomes" id="UP000824120"/>
    </source>
</evidence>
<dbReference type="EMBL" id="JACXVP010000011">
    <property type="protein sequence ID" value="KAG5575098.1"/>
    <property type="molecule type" value="Genomic_DNA"/>
</dbReference>
<dbReference type="GO" id="GO:0005783">
    <property type="term" value="C:endoplasmic reticulum"/>
    <property type="evidence" value="ECO:0007669"/>
    <property type="project" value="TreeGrafter"/>
</dbReference>
<dbReference type="PANTHER" id="PTHR24423">
    <property type="entry name" value="TWO-COMPONENT SENSOR HISTIDINE KINASE"/>
    <property type="match status" value="1"/>
</dbReference>
<dbReference type="AlphaFoldDB" id="A0A9J5WHN5"/>
<sequence length="149" mass="17351">MEGWSFSICKKIVQGNIWMSSNAHGHVQVMTLILRFQKQSSFRKHMFEYRNPLEQPISVTMFRSFRVVLADDNKKTTLNDVNRLLSAWDLQMPEMDGLEVALRVHKFRSRSWPLIISLTASSEEQVWYLPTGGNGWSNKETCSPTWLSR</sequence>
<dbReference type="GO" id="GO:0038199">
    <property type="term" value="F:ethylene receptor activity"/>
    <property type="evidence" value="ECO:0007669"/>
    <property type="project" value="TreeGrafter"/>
</dbReference>
<gene>
    <name evidence="1" type="ORF">H5410_055232</name>
</gene>
<dbReference type="Proteomes" id="UP000824120">
    <property type="component" value="Chromosome 11"/>
</dbReference>
<dbReference type="GO" id="GO:0016301">
    <property type="term" value="F:kinase activity"/>
    <property type="evidence" value="ECO:0007669"/>
    <property type="project" value="UniProtKB-KW"/>
</dbReference>
<dbReference type="GO" id="GO:0005524">
    <property type="term" value="F:ATP binding"/>
    <property type="evidence" value="ECO:0007669"/>
    <property type="project" value="UniProtKB-KW"/>
</dbReference>
<dbReference type="InterPro" id="IPR011006">
    <property type="entry name" value="CheY-like_superfamily"/>
</dbReference>
<organism evidence="1 2">
    <name type="scientific">Solanum commersonii</name>
    <name type="common">Commerson's wild potato</name>
    <name type="synonym">Commerson's nightshade</name>
    <dbReference type="NCBI Taxonomy" id="4109"/>
    <lineage>
        <taxon>Eukaryota</taxon>
        <taxon>Viridiplantae</taxon>
        <taxon>Streptophyta</taxon>
        <taxon>Embryophyta</taxon>
        <taxon>Tracheophyta</taxon>
        <taxon>Spermatophyta</taxon>
        <taxon>Magnoliopsida</taxon>
        <taxon>eudicotyledons</taxon>
        <taxon>Gunneridae</taxon>
        <taxon>Pentapetalae</taxon>
        <taxon>asterids</taxon>
        <taxon>lamiids</taxon>
        <taxon>Solanales</taxon>
        <taxon>Solanaceae</taxon>
        <taxon>Solanoideae</taxon>
        <taxon>Solaneae</taxon>
        <taxon>Solanum</taxon>
    </lineage>
</organism>
<comment type="caution">
    <text evidence="1">The sequence shown here is derived from an EMBL/GenBank/DDBJ whole genome shotgun (WGS) entry which is preliminary data.</text>
</comment>
<dbReference type="PANTHER" id="PTHR24423:SF629">
    <property type="entry name" value="PROTEIN EIN4"/>
    <property type="match status" value="1"/>
</dbReference>
<protein>
    <submittedName>
        <fullName evidence="1">Uncharacterized protein</fullName>
    </submittedName>
</protein>
<dbReference type="GO" id="GO:0051740">
    <property type="term" value="F:ethylene binding"/>
    <property type="evidence" value="ECO:0007669"/>
    <property type="project" value="TreeGrafter"/>
</dbReference>
<proteinExistence type="predicted"/>
<dbReference type="SUPFAM" id="SSF52172">
    <property type="entry name" value="CheY-like"/>
    <property type="match status" value="1"/>
</dbReference>
<evidence type="ECO:0000313" key="1">
    <source>
        <dbReference type="EMBL" id="KAG5575098.1"/>
    </source>
</evidence>
<name>A0A9J5WHN5_SOLCO</name>
<dbReference type="Gene3D" id="3.40.50.2300">
    <property type="match status" value="1"/>
</dbReference>
<dbReference type="GO" id="GO:0046872">
    <property type="term" value="F:metal ion binding"/>
    <property type="evidence" value="ECO:0007669"/>
    <property type="project" value="UniProtKB-KW"/>
</dbReference>
<reference evidence="1 2" key="1">
    <citation type="submission" date="2020-09" db="EMBL/GenBank/DDBJ databases">
        <title>De no assembly of potato wild relative species, Solanum commersonii.</title>
        <authorList>
            <person name="Cho K."/>
        </authorList>
    </citation>
    <scope>NUCLEOTIDE SEQUENCE [LARGE SCALE GENOMIC DNA]</scope>
    <source>
        <strain evidence="1">LZ3.2</strain>
        <tissue evidence="1">Leaf</tissue>
    </source>
</reference>